<dbReference type="eggNOG" id="COG1235">
    <property type="taxonomic scope" value="Bacteria"/>
</dbReference>
<dbReference type="PANTHER" id="PTHR42663:SF4">
    <property type="entry name" value="SLL1036 PROTEIN"/>
    <property type="match status" value="1"/>
</dbReference>
<name>A0A0B0EEK4_9BACT</name>
<evidence type="ECO:0000259" key="1">
    <source>
        <dbReference type="SMART" id="SM00849"/>
    </source>
</evidence>
<organism evidence="2 3">
    <name type="scientific">Candidatus Scalindua brodae</name>
    <dbReference type="NCBI Taxonomy" id="237368"/>
    <lineage>
        <taxon>Bacteria</taxon>
        <taxon>Pseudomonadati</taxon>
        <taxon>Planctomycetota</taxon>
        <taxon>Candidatus Brocadiia</taxon>
        <taxon>Candidatus Brocadiales</taxon>
        <taxon>Candidatus Scalinduaceae</taxon>
        <taxon>Candidatus Scalindua</taxon>
    </lineage>
</organism>
<dbReference type="CDD" id="cd07715">
    <property type="entry name" value="TaR3-like_MBL-fold"/>
    <property type="match status" value="1"/>
</dbReference>
<keyword evidence="2" id="KW-0378">Hydrolase</keyword>
<comment type="caution">
    <text evidence="2">The sequence shown here is derived from an EMBL/GenBank/DDBJ whole genome shotgun (WGS) entry which is preliminary data.</text>
</comment>
<protein>
    <submittedName>
        <fullName evidence="2">Ribonuclease BN</fullName>
        <ecNumber evidence="2">3.1.26.11</ecNumber>
    </submittedName>
</protein>
<feature type="domain" description="Metallo-beta-lactamase" evidence="1">
    <location>
        <begin position="31"/>
        <end position="222"/>
    </location>
</feature>
<dbReference type="Pfam" id="PF12706">
    <property type="entry name" value="Lactamase_B_2"/>
    <property type="match status" value="1"/>
</dbReference>
<dbReference type="InterPro" id="IPR001279">
    <property type="entry name" value="Metallo-B-lactamas"/>
</dbReference>
<dbReference type="PANTHER" id="PTHR42663">
    <property type="entry name" value="HYDROLASE C777.06C-RELATED-RELATED"/>
    <property type="match status" value="1"/>
</dbReference>
<evidence type="ECO:0000313" key="3">
    <source>
        <dbReference type="Proteomes" id="UP000030652"/>
    </source>
</evidence>
<evidence type="ECO:0000313" key="2">
    <source>
        <dbReference type="EMBL" id="KHE91557.1"/>
    </source>
</evidence>
<accession>A0A0B0EEK4</accession>
<dbReference type="EC" id="3.1.26.11" evidence="2"/>
<proteinExistence type="predicted"/>
<dbReference type="Proteomes" id="UP000030652">
    <property type="component" value="Unassembled WGS sequence"/>
</dbReference>
<dbReference type="EMBL" id="JRYO01000193">
    <property type="protein sequence ID" value="KHE91557.1"/>
    <property type="molecule type" value="Genomic_DNA"/>
</dbReference>
<dbReference type="AlphaFoldDB" id="A0A0B0EEK4"/>
<dbReference type="SUPFAM" id="SSF56281">
    <property type="entry name" value="Metallo-hydrolase/oxidoreductase"/>
    <property type="match status" value="1"/>
</dbReference>
<dbReference type="PATRIC" id="fig|237368.3.peg.2994"/>
<sequence>MAKADKMYIRFWGARGSISTPGKETVKYGGNTACIEIRCGKEIFILDAGSGIRELGNKILTEKPQHINILFSHFHWDHIQGFPFFAPVFNSKYSITLIGERKMNFTLEQLFTAQLMFPYFPLSLSELNAKIGFHEITKIDSIKINNVTIKLARLHHPGGCIGYRIEYGGKSFVYATDTEHFSCVDKSLLKLALNADVLVYDCDYTDDEYSGEIGPPRTGWGHSTWSHGVKVAKAAKVKKFILFHHDPSHDDKFIDKLERDAKKEFKESYAAYEGMELNL</sequence>
<dbReference type="Gene3D" id="3.60.15.10">
    <property type="entry name" value="Ribonuclease Z/Hydroxyacylglutathione hydrolase-like"/>
    <property type="match status" value="1"/>
</dbReference>
<dbReference type="InterPro" id="IPR036866">
    <property type="entry name" value="RibonucZ/Hydroxyglut_hydro"/>
</dbReference>
<dbReference type="SMART" id="SM00849">
    <property type="entry name" value="Lactamase_B"/>
    <property type="match status" value="1"/>
</dbReference>
<reference evidence="2 3" key="1">
    <citation type="submission" date="2014-10" db="EMBL/GenBank/DDBJ databases">
        <title>Draft genome of anammox bacterium scalindua brodae, obtained using differential coverage binning of sequence data from two enrichment reactors.</title>
        <authorList>
            <person name="Speth D.R."/>
            <person name="Russ L."/>
            <person name="Kartal B."/>
            <person name="Op den Camp H.J."/>
            <person name="Dutilh B.E."/>
            <person name="Jetten M.S."/>
        </authorList>
    </citation>
    <scope>NUCLEOTIDE SEQUENCE [LARGE SCALE GENOMIC DNA]</scope>
    <source>
        <strain evidence="2">RU1</strain>
    </source>
</reference>
<dbReference type="GO" id="GO:0042781">
    <property type="term" value="F:3'-tRNA processing endoribonuclease activity"/>
    <property type="evidence" value="ECO:0007669"/>
    <property type="project" value="UniProtKB-EC"/>
</dbReference>
<gene>
    <name evidence="2" type="primary">rbn</name>
    <name evidence="2" type="ORF">SCABRO_02767</name>
</gene>